<keyword evidence="2" id="KW-1185">Reference proteome</keyword>
<evidence type="ECO:0000313" key="1">
    <source>
        <dbReference type="EnsemblPlants" id="KQL12252"/>
    </source>
</evidence>
<dbReference type="Proteomes" id="UP000004995">
    <property type="component" value="Unassembled WGS sequence"/>
</dbReference>
<accession>K3Y3V0</accession>
<proteinExistence type="predicted"/>
<protein>
    <submittedName>
        <fullName evidence="1">Uncharacterized protein</fullName>
    </submittedName>
</protein>
<reference evidence="1" key="2">
    <citation type="submission" date="2018-08" db="UniProtKB">
        <authorList>
            <consortium name="EnsemblPlants"/>
        </authorList>
    </citation>
    <scope>IDENTIFICATION</scope>
    <source>
        <strain evidence="1">Yugu1</strain>
    </source>
</reference>
<dbReference type="HOGENOM" id="CLU_3243110_0_0_1"/>
<dbReference type="AlphaFoldDB" id="K3Y3V0"/>
<dbReference type="Gramene" id="KQL12252">
    <property type="protein sequence ID" value="KQL12252"/>
    <property type="gene ID" value="SETIT_008888mg"/>
</dbReference>
<dbReference type="EnsemblPlants" id="KQL12252">
    <property type="protein sequence ID" value="KQL12252"/>
    <property type="gene ID" value="SETIT_008888mg"/>
</dbReference>
<reference evidence="2" key="1">
    <citation type="journal article" date="2012" name="Nat. Biotechnol.">
        <title>Reference genome sequence of the model plant Setaria.</title>
        <authorList>
            <person name="Bennetzen J.L."/>
            <person name="Schmutz J."/>
            <person name="Wang H."/>
            <person name="Percifield R."/>
            <person name="Hawkins J."/>
            <person name="Pontaroli A.C."/>
            <person name="Estep M."/>
            <person name="Feng L."/>
            <person name="Vaughn J.N."/>
            <person name="Grimwood J."/>
            <person name="Jenkins J."/>
            <person name="Barry K."/>
            <person name="Lindquist E."/>
            <person name="Hellsten U."/>
            <person name="Deshpande S."/>
            <person name="Wang X."/>
            <person name="Wu X."/>
            <person name="Mitros T."/>
            <person name="Triplett J."/>
            <person name="Yang X."/>
            <person name="Ye C.Y."/>
            <person name="Mauro-Herrera M."/>
            <person name="Wang L."/>
            <person name="Li P."/>
            <person name="Sharma M."/>
            <person name="Sharma R."/>
            <person name="Ronald P.C."/>
            <person name="Panaud O."/>
            <person name="Kellogg E.A."/>
            <person name="Brutnell T.P."/>
            <person name="Doust A.N."/>
            <person name="Tuskan G.A."/>
            <person name="Rokhsar D."/>
            <person name="Devos K.M."/>
        </authorList>
    </citation>
    <scope>NUCLEOTIDE SEQUENCE [LARGE SCALE GENOMIC DNA]</scope>
    <source>
        <strain evidence="2">cv. Yugu1</strain>
    </source>
</reference>
<sequence>MSACVADLLLVYMHGLYCRCFFRWLMTSSRLQLKIQLDFFSSF</sequence>
<dbReference type="InParanoid" id="K3Y3V0"/>
<dbReference type="EMBL" id="AGNK02002704">
    <property type="status" value="NOT_ANNOTATED_CDS"/>
    <property type="molecule type" value="Genomic_DNA"/>
</dbReference>
<evidence type="ECO:0000313" key="2">
    <source>
        <dbReference type="Proteomes" id="UP000004995"/>
    </source>
</evidence>
<organism evidence="1 2">
    <name type="scientific">Setaria italica</name>
    <name type="common">Foxtail millet</name>
    <name type="synonym">Panicum italicum</name>
    <dbReference type="NCBI Taxonomy" id="4555"/>
    <lineage>
        <taxon>Eukaryota</taxon>
        <taxon>Viridiplantae</taxon>
        <taxon>Streptophyta</taxon>
        <taxon>Embryophyta</taxon>
        <taxon>Tracheophyta</taxon>
        <taxon>Spermatophyta</taxon>
        <taxon>Magnoliopsida</taxon>
        <taxon>Liliopsida</taxon>
        <taxon>Poales</taxon>
        <taxon>Poaceae</taxon>
        <taxon>PACMAD clade</taxon>
        <taxon>Panicoideae</taxon>
        <taxon>Panicodae</taxon>
        <taxon>Paniceae</taxon>
        <taxon>Cenchrinae</taxon>
        <taxon>Setaria</taxon>
    </lineage>
</organism>
<name>K3Y3V0_SETIT</name>